<dbReference type="SMART" id="SM00220">
    <property type="entry name" value="S_TKc"/>
    <property type="match status" value="1"/>
</dbReference>
<dbReference type="InterPro" id="IPR008271">
    <property type="entry name" value="Ser/Thr_kinase_AS"/>
</dbReference>
<feature type="compositionally biased region" description="Low complexity" evidence="4">
    <location>
        <begin position="125"/>
        <end position="137"/>
    </location>
</feature>
<dbReference type="GO" id="GO:0004674">
    <property type="term" value="F:protein serine/threonine kinase activity"/>
    <property type="evidence" value="ECO:0007669"/>
    <property type="project" value="InterPro"/>
</dbReference>
<dbReference type="Gene3D" id="1.10.510.10">
    <property type="entry name" value="Transferase(Phosphotransferase) domain 1"/>
    <property type="match status" value="1"/>
</dbReference>
<proteinExistence type="predicted"/>
<keyword evidence="1 3" id="KW-0547">Nucleotide-binding</keyword>
<protein>
    <submittedName>
        <fullName evidence="6">Protein kinase</fullName>
    </submittedName>
</protein>
<dbReference type="EMBL" id="AUPL01004607">
    <property type="protein sequence ID" value="ESL07700.1"/>
    <property type="molecule type" value="Genomic_DNA"/>
</dbReference>
<dbReference type="PROSITE" id="PS00107">
    <property type="entry name" value="PROTEIN_KINASE_ATP"/>
    <property type="match status" value="1"/>
</dbReference>
<accession>A0A061J070</accession>
<dbReference type="VEuPathDB" id="TriTrypDB:TRSC58_04607"/>
<dbReference type="PANTHER" id="PTHR24348">
    <property type="entry name" value="SERINE/THREONINE-PROTEIN KINASE UNC-51-RELATED"/>
    <property type="match status" value="1"/>
</dbReference>
<keyword evidence="6" id="KW-0418">Kinase</keyword>
<dbReference type="AlphaFoldDB" id="A0A061J070"/>
<dbReference type="PANTHER" id="PTHR24348:SF68">
    <property type="entry name" value="SERINE_THREONINE-PROTEIN KINASE ATG1C"/>
    <property type="match status" value="1"/>
</dbReference>
<dbReference type="GO" id="GO:0010506">
    <property type="term" value="P:regulation of autophagy"/>
    <property type="evidence" value="ECO:0007669"/>
    <property type="project" value="InterPro"/>
</dbReference>
<dbReference type="SUPFAM" id="SSF56112">
    <property type="entry name" value="Protein kinase-like (PK-like)"/>
    <property type="match status" value="1"/>
</dbReference>
<dbReference type="PROSITE" id="PS50011">
    <property type="entry name" value="PROTEIN_KINASE_DOM"/>
    <property type="match status" value="1"/>
</dbReference>
<dbReference type="Pfam" id="PF00069">
    <property type="entry name" value="Pkinase"/>
    <property type="match status" value="2"/>
</dbReference>
<keyword evidence="7" id="KW-1185">Reference proteome</keyword>
<evidence type="ECO:0000313" key="7">
    <source>
        <dbReference type="Proteomes" id="UP000031737"/>
    </source>
</evidence>
<feature type="domain" description="Protein kinase" evidence="5">
    <location>
        <begin position="16"/>
        <end position="460"/>
    </location>
</feature>
<dbReference type="InterPro" id="IPR011009">
    <property type="entry name" value="Kinase-like_dom_sf"/>
</dbReference>
<dbReference type="InterPro" id="IPR045269">
    <property type="entry name" value="Atg1-like"/>
</dbReference>
<dbReference type="InterPro" id="IPR000719">
    <property type="entry name" value="Prot_kinase_dom"/>
</dbReference>
<dbReference type="Proteomes" id="UP000031737">
    <property type="component" value="Unassembled WGS sequence"/>
</dbReference>
<keyword evidence="6" id="KW-0808">Transferase</keyword>
<dbReference type="InterPro" id="IPR017441">
    <property type="entry name" value="Protein_kinase_ATP_BS"/>
</dbReference>
<name>A0A061J070_TRYRA</name>
<feature type="region of interest" description="Disordered" evidence="4">
    <location>
        <begin position="121"/>
        <end position="186"/>
    </location>
</feature>
<evidence type="ECO:0000256" key="1">
    <source>
        <dbReference type="ARBA" id="ARBA00022741"/>
    </source>
</evidence>
<reference evidence="6 7" key="1">
    <citation type="submission" date="2013-07" db="EMBL/GenBank/DDBJ databases">
        <authorList>
            <person name="Stoco P.H."/>
            <person name="Wagner G."/>
            <person name="Gerber A."/>
            <person name="Zaha A."/>
            <person name="Thompson C."/>
            <person name="Bartholomeu D.C."/>
            <person name="Luckemeyer D.D."/>
            <person name="Bahia D."/>
            <person name="Loreto E."/>
            <person name="Prestes E.B."/>
            <person name="Lima F.M."/>
            <person name="Rodrigues-Luiz G."/>
            <person name="Vallejo G.A."/>
            <person name="Filho J.F."/>
            <person name="Monteiro K.M."/>
            <person name="Tyler K.M."/>
            <person name="de Almeida L.G."/>
            <person name="Ortiz M.F."/>
            <person name="Siervo M.A."/>
            <person name="de Moraes M.H."/>
            <person name="Cunha O.L."/>
            <person name="Mendonca-Neto R."/>
            <person name="Silva R."/>
            <person name="Teixeira S.M."/>
            <person name="Murta S.M."/>
            <person name="Sincero T.C."/>
            <person name="Mendes T.A."/>
            <person name="Urmenyi T.P."/>
            <person name="Silva V.G."/>
            <person name="da Rocha W.D."/>
            <person name="Andersson B."/>
            <person name="Romanha A.J."/>
            <person name="Steindel M."/>
            <person name="de Vasconcelos A.T."/>
            <person name="Grisard E.C."/>
        </authorList>
    </citation>
    <scope>NUCLEOTIDE SEQUENCE [LARGE SCALE GENOMIC DNA]</scope>
    <source>
        <strain evidence="6 7">SC58</strain>
    </source>
</reference>
<organism evidence="6 7">
    <name type="scientific">Trypanosoma rangeli SC58</name>
    <dbReference type="NCBI Taxonomy" id="429131"/>
    <lineage>
        <taxon>Eukaryota</taxon>
        <taxon>Discoba</taxon>
        <taxon>Euglenozoa</taxon>
        <taxon>Kinetoplastea</taxon>
        <taxon>Metakinetoplastina</taxon>
        <taxon>Trypanosomatida</taxon>
        <taxon>Trypanosomatidae</taxon>
        <taxon>Trypanosoma</taxon>
        <taxon>Herpetosoma</taxon>
    </lineage>
</organism>
<keyword evidence="2 3" id="KW-0067">ATP-binding</keyword>
<evidence type="ECO:0000259" key="5">
    <source>
        <dbReference type="PROSITE" id="PS50011"/>
    </source>
</evidence>
<dbReference type="OrthoDB" id="4062651at2759"/>
<sequence>MVLSARAAERGEFEFDVCKLKLGSGGSGTVFLAQHYITRELVAVKRLFPRHATECGRGLLRYASQNDPHHHHHHHPRRTPAAFCVTTPVTARTATPTFKGYGGSGDEEAYDASLLRDVNYHRGGSRSSSTVSSYTSRSNEDDMHDDIDLTLEEQEDEETKEAEEGHLICDDEEERESSSSKQGRFPSAARLPCESMILHYLGPHHHIVKFLGSYTTSKRVTFFAMELMDSDVGRELWAANTAFMNEDIARPLLHSVVSAIAHLHKRGIAHRDVKPSNILLRRVDAAKLVVNTAAQATTNITTPRTEPYKRHMERQSQNLSLCETEHVKAALGDFGAAHFMHEGSNVWGGRGTLYYKSPEQLMGRAEDYFACDMWALGCTLFELSTGSVAFCGSSDLQVLHQIYAKLGTNFHSYPDVTRTATLFNSLSAPSPALLDLLNGLLALDPRKRLTAGETMKHAFFDPIRQKYGVDSDNTEVTFPLRPRYRRPVDAARYTFRPVCNTPAKRSRAAVGGGSSHVRRDANRSDVNLSCSVRRCSVWSSSFSAGSSPRGASTCMKSHHESVDVSRRRGGESGACSIGRLLSLSLCTPKVGGVNAQGKDDNPRTVHPSISPVALCFSPATSVKCHGCSLSMTNATAAAAVATAVASQGNKLRWTPSSNVTLGNTRTNLLFERAPVGRGACAGMGGSSLTGPRVLFDDDSHSCHHDADSPLVRKTLFGSPQRPLIYRLNDSADNAETSVMPLDEP</sequence>
<gene>
    <name evidence="6" type="ORF">TRSC58_04607</name>
</gene>
<comment type="caution">
    <text evidence="6">The sequence shown here is derived from an EMBL/GenBank/DDBJ whole genome shotgun (WGS) entry which is preliminary data.</text>
</comment>
<evidence type="ECO:0000256" key="2">
    <source>
        <dbReference type="ARBA" id="ARBA00022840"/>
    </source>
</evidence>
<dbReference type="PROSITE" id="PS00108">
    <property type="entry name" value="PROTEIN_KINASE_ST"/>
    <property type="match status" value="1"/>
</dbReference>
<feature type="binding site" evidence="3">
    <location>
        <position position="45"/>
    </location>
    <ligand>
        <name>ATP</name>
        <dbReference type="ChEBI" id="CHEBI:30616"/>
    </ligand>
</feature>
<feature type="compositionally biased region" description="Acidic residues" evidence="4">
    <location>
        <begin position="142"/>
        <end position="161"/>
    </location>
</feature>
<dbReference type="GO" id="GO:0005524">
    <property type="term" value="F:ATP binding"/>
    <property type="evidence" value="ECO:0007669"/>
    <property type="project" value="UniProtKB-UniRule"/>
</dbReference>
<evidence type="ECO:0000256" key="4">
    <source>
        <dbReference type="SAM" id="MobiDB-lite"/>
    </source>
</evidence>
<dbReference type="GO" id="GO:0005737">
    <property type="term" value="C:cytoplasm"/>
    <property type="evidence" value="ECO:0007669"/>
    <property type="project" value="TreeGrafter"/>
</dbReference>
<evidence type="ECO:0000313" key="6">
    <source>
        <dbReference type="EMBL" id="ESL07700.1"/>
    </source>
</evidence>
<evidence type="ECO:0000256" key="3">
    <source>
        <dbReference type="PROSITE-ProRule" id="PRU10141"/>
    </source>
</evidence>